<dbReference type="AlphaFoldDB" id="A0A7J5X6Y0"/>
<name>A0A7J5X6Y0_DISMA</name>
<dbReference type="EMBL" id="JAAKFY010000027">
    <property type="protein sequence ID" value="KAF3832744.1"/>
    <property type="molecule type" value="Genomic_DNA"/>
</dbReference>
<organism evidence="1 2">
    <name type="scientific">Dissostichus mawsoni</name>
    <name type="common">Antarctic cod</name>
    <dbReference type="NCBI Taxonomy" id="36200"/>
    <lineage>
        <taxon>Eukaryota</taxon>
        <taxon>Metazoa</taxon>
        <taxon>Chordata</taxon>
        <taxon>Craniata</taxon>
        <taxon>Vertebrata</taxon>
        <taxon>Euteleostomi</taxon>
        <taxon>Actinopterygii</taxon>
        <taxon>Neopterygii</taxon>
        <taxon>Teleostei</taxon>
        <taxon>Neoteleostei</taxon>
        <taxon>Acanthomorphata</taxon>
        <taxon>Eupercaria</taxon>
        <taxon>Perciformes</taxon>
        <taxon>Notothenioidei</taxon>
        <taxon>Nototheniidae</taxon>
        <taxon>Dissostichus</taxon>
    </lineage>
</organism>
<accession>A0A7J5X6Y0</accession>
<dbReference type="Proteomes" id="UP000518266">
    <property type="component" value="Unassembled WGS sequence"/>
</dbReference>
<evidence type="ECO:0000313" key="2">
    <source>
        <dbReference type="Proteomes" id="UP000518266"/>
    </source>
</evidence>
<keyword evidence="2" id="KW-1185">Reference proteome</keyword>
<gene>
    <name evidence="1" type="ORF">F7725_026409</name>
</gene>
<protein>
    <submittedName>
        <fullName evidence="1">Uncharacterized protein</fullName>
    </submittedName>
</protein>
<dbReference type="OrthoDB" id="10656724at2759"/>
<sequence>MRRKHDTDVLGPQLLWLAARPPAFPHLFPIRPLRSPHKQSLSPWPPASHQAFCISLAACLSPLTADVPQFLPGAVFEEVYPGNSGRRSLPPAHAGSCRNKYQLLLWDTSRRDATTITEFFLFKSFGMFPSAFKTEDIPSMHLWWMGTE</sequence>
<evidence type="ECO:0000313" key="1">
    <source>
        <dbReference type="EMBL" id="KAF3832744.1"/>
    </source>
</evidence>
<reference evidence="1 2" key="1">
    <citation type="submission" date="2020-03" db="EMBL/GenBank/DDBJ databases">
        <title>Dissostichus mawsoni Genome sequencing and assembly.</title>
        <authorList>
            <person name="Park H."/>
        </authorList>
    </citation>
    <scope>NUCLEOTIDE SEQUENCE [LARGE SCALE GENOMIC DNA]</scope>
    <source>
        <strain evidence="1">DM0001</strain>
        <tissue evidence="1">Muscle</tissue>
    </source>
</reference>
<proteinExistence type="predicted"/>
<comment type="caution">
    <text evidence="1">The sequence shown here is derived from an EMBL/GenBank/DDBJ whole genome shotgun (WGS) entry which is preliminary data.</text>
</comment>